<dbReference type="InterPro" id="IPR040026">
    <property type="entry name" value="FliD"/>
</dbReference>
<dbReference type="AlphaFoldDB" id="A0A0M9DKP4"/>
<dbReference type="OrthoDB" id="9776025at2"/>
<dbReference type="GO" id="GO:0009421">
    <property type="term" value="C:bacterial-type flagellum filament cap"/>
    <property type="evidence" value="ECO:0007669"/>
    <property type="project" value="InterPro"/>
</dbReference>
<dbReference type="PANTHER" id="PTHR30288">
    <property type="entry name" value="FLAGELLAR CAP/ASSEMBLY PROTEIN FLID"/>
    <property type="match status" value="1"/>
</dbReference>
<sequence>MVNRIGGLISGMDIDAIVKKMMTAQRAPLDKLFQKKQTAEWQRDAYRSVNTKIRTFDTYLADNLVLKGFNSKTATSSNSKLVDATATGNASGTINIEEVSQLAVAGRLVGAQKNATGSTKLSDLGVTASTIDIKAIQDNGILASEATKIDIMADMTVDQFINKVNTSNAGVTAIFENGRFSFTAKNTGDVKGGEEIELVGADALGFASTDNVQKTEGKNAIFTVNGISTERTSNSFSISGYNVTLKETFDQGTAVAINSTSNVDEMVDKVKDFVKTYNGFVKDLMDQTNEPRYRDFPPLTDEQRKELPESEVKLWDEKAKSGLLSRDSILRDGLSNMRSLLYQSNPAVEDSNYNTLYKIGITTTKDYKDGGMLEIDEEKLRKALTENPDAVEQLLTSTGDKNGTVTKVNPNTGMEEISAADTRGFVKKLRDSLDSFKLVIEGKAGRANMSDETFSIGRDLKETNERMDNLKRRLEMVEQMYWNQFTAMEKAINRANEQSSIFMQGQ</sequence>
<comment type="similarity">
    <text evidence="1 5">Belongs to the FliD family.</text>
</comment>
<dbReference type="Pfam" id="PF07195">
    <property type="entry name" value="FliD_C"/>
    <property type="match status" value="1"/>
</dbReference>
<accession>A0A0M9DKP4</accession>
<keyword evidence="3" id="KW-0175">Coiled coil</keyword>
<comment type="function">
    <text evidence="5">Required for morphogenesis and for the elongation of the flagellar filament by facilitating polymerization of the flagellin monomers at the tip of growing filament. Forms a capping structure, which prevents flagellin subunits (transported through the central channel of the flagellum) from leaking out without polymerization at the distal end.</text>
</comment>
<keyword evidence="5" id="KW-0964">Secreted</keyword>
<keyword evidence="9" id="KW-1185">Reference proteome</keyword>
<feature type="domain" description="Flagellar hook-associated protein 2 N-terminal" evidence="6">
    <location>
        <begin position="10"/>
        <end position="104"/>
    </location>
</feature>
<dbReference type="PANTHER" id="PTHR30288:SF0">
    <property type="entry name" value="FLAGELLAR HOOK-ASSOCIATED PROTEIN 2"/>
    <property type="match status" value="1"/>
</dbReference>
<dbReference type="InterPro" id="IPR010809">
    <property type="entry name" value="FliD_C"/>
</dbReference>
<feature type="domain" description="Flagellar hook-associated protein 2 C-terminal" evidence="7">
    <location>
        <begin position="217"/>
        <end position="496"/>
    </location>
</feature>
<gene>
    <name evidence="8" type="ORF">ADM90_03275</name>
</gene>
<dbReference type="GO" id="GO:0007155">
    <property type="term" value="P:cell adhesion"/>
    <property type="evidence" value="ECO:0007669"/>
    <property type="project" value="InterPro"/>
</dbReference>
<evidence type="ECO:0000259" key="7">
    <source>
        <dbReference type="Pfam" id="PF07195"/>
    </source>
</evidence>
<comment type="caution">
    <text evidence="8">The sequence shown here is derived from an EMBL/GenBank/DDBJ whole genome shotgun (WGS) entry which is preliminary data.</text>
</comment>
<dbReference type="InterPro" id="IPR003481">
    <property type="entry name" value="FliD_N"/>
</dbReference>
<reference evidence="8 9" key="1">
    <citation type="submission" date="2015-07" db="EMBL/GenBank/DDBJ databases">
        <title>Genome sequencing project for genomic taxonomy and phylogenomics of Bacillus-like bacteria.</title>
        <authorList>
            <person name="Liu B."/>
            <person name="Wang J."/>
            <person name="Zhu Y."/>
            <person name="Liu G."/>
            <person name="Chen Q."/>
            <person name="Chen Z."/>
            <person name="Che J."/>
            <person name="Ge C."/>
            <person name="Shi H."/>
            <person name="Pan Z."/>
            <person name="Liu X."/>
        </authorList>
    </citation>
    <scope>NUCLEOTIDE SEQUENCE [LARGE SCALE GENOMIC DNA]</scope>
    <source>
        <strain evidence="8 9">DSM 54</strain>
    </source>
</reference>
<evidence type="ECO:0000256" key="2">
    <source>
        <dbReference type="ARBA" id="ARBA00011255"/>
    </source>
</evidence>
<evidence type="ECO:0000256" key="4">
    <source>
        <dbReference type="ARBA" id="ARBA00023143"/>
    </source>
</evidence>
<dbReference type="Pfam" id="PF02465">
    <property type="entry name" value="FliD_N"/>
    <property type="match status" value="1"/>
</dbReference>
<dbReference type="Proteomes" id="UP000037977">
    <property type="component" value="Unassembled WGS sequence"/>
</dbReference>
<name>A0A0M9DKP4_9BACI</name>
<evidence type="ECO:0000313" key="9">
    <source>
        <dbReference type="Proteomes" id="UP000037977"/>
    </source>
</evidence>
<evidence type="ECO:0000259" key="6">
    <source>
        <dbReference type="Pfam" id="PF02465"/>
    </source>
</evidence>
<comment type="subunit">
    <text evidence="2 5">Homopentamer.</text>
</comment>
<protein>
    <recommendedName>
        <fullName evidence="5">Flagellar hook-associated protein 2</fullName>
        <shortName evidence="5">HAP2</shortName>
    </recommendedName>
    <alternativeName>
        <fullName evidence="5">Flagellar cap protein</fullName>
    </alternativeName>
</protein>
<evidence type="ECO:0000256" key="1">
    <source>
        <dbReference type="ARBA" id="ARBA00009764"/>
    </source>
</evidence>
<dbReference type="EMBL" id="LGCI01000005">
    <property type="protein sequence ID" value="KOY82380.1"/>
    <property type="molecule type" value="Genomic_DNA"/>
</dbReference>
<dbReference type="PATRIC" id="fig|33935.3.peg.62"/>
<dbReference type="STRING" id="33935.ADM90_03275"/>
<evidence type="ECO:0000256" key="5">
    <source>
        <dbReference type="RuleBase" id="RU362066"/>
    </source>
</evidence>
<organism evidence="8 9">
    <name type="scientific">Lysinibacillus macroides</name>
    <dbReference type="NCBI Taxonomy" id="33935"/>
    <lineage>
        <taxon>Bacteria</taxon>
        <taxon>Bacillati</taxon>
        <taxon>Bacillota</taxon>
        <taxon>Bacilli</taxon>
        <taxon>Bacillales</taxon>
        <taxon>Bacillaceae</taxon>
        <taxon>Lysinibacillus</taxon>
    </lineage>
</organism>
<dbReference type="RefSeq" id="WP_053993634.1">
    <property type="nucleotide sequence ID" value="NZ_CP065643.1"/>
</dbReference>
<dbReference type="GO" id="GO:0009424">
    <property type="term" value="C:bacterial-type flagellum hook"/>
    <property type="evidence" value="ECO:0007669"/>
    <property type="project" value="UniProtKB-UniRule"/>
</dbReference>
<evidence type="ECO:0000256" key="3">
    <source>
        <dbReference type="ARBA" id="ARBA00023054"/>
    </source>
</evidence>
<evidence type="ECO:0000313" key="8">
    <source>
        <dbReference type="EMBL" id="KOY82380.1"/>
    </source>
</evidence>
<dbReference type="GO" id="GO:0005576">
    <property type="term" value="C:extracellular region"/>
    <property type="evidence" value="ECO:0007669"/>
    <property type="project" value="UniProtKB-SubCell"/>
</dbReference>
<dbReference type="GO" id="GO:0071973">
    <property type="term" value="P:bacterial-type flagellum-dependent cell motility"/>
    <property type="evidence" value="ECO:0007669"/>
    <property type="project" value="TreeGrafter"/>
</dbReference>
<keyword evidence="4 5" id="KW-0975">Bacterial flagellum</keyword>
<comment type="subcellular location">
    <subcellularLocation>
        <location evidence="5">Secreted</location>
    </subcellularLocation>
    <subcellularLocation>
        <location evidence="5">Bacterial flagellum</location>
    </subcellularLocation>
</comment>
<proteinExistence type="inferred from homology"/>